<organism evidence="3 4">
    <name type="scientific">Cercophora scortea</name>
    <dbReference type="NCBI Taxonomy" id="314031"/>
    <lineage>
        <taxon>Eukaryota</taxon>
        <taxon>Fungi</taxon>
        <taxon>Dikarya</taxon>
        <taxon>Ascomycota</taxon>
        <taxon>Pezizomycotina</taxon>
        <taxon>Sordariomycetes</taxon>
        <taxon>Sordariomycetidae</taxon>
        <taxon>Sordariales</taxon>
        <taxon>Lasiosphaeriaceae</taxon>
        <taxon>Cercophora</taxon>
    </lineage>
</organism>
<sequence>MYKTPGRRKDENSGGDKEEVGRGVINLPVGGSFATDVRYSQQSGEVRLIEHERSVSSGGGKEKKRLKGGERNMPPDGSGAEKIGDRHSVSDRSTSDNNMGAEHLGISPVVLPVAARSGNSARFPFLRGFFCFHFFLLRFLSDFPSKDPASPLSLALASGGLRVAFRGLLFLGCLFPLTLRDSRESTGMRPPPLVMTEQTNLEGCLGFYLAIDRLGVFFLVGPRSRHCTAVR</sequence>
<keyword evidence="2" id="KW-0472">Membrane</keyword>
<keyword evidence="2" id="KW-0812">Transmembrane</keyword>
<feature type="transmembrane region" description="Helical" evidence="2">
    <location>
        <begin position="125"/>
        <end position="141"/>
    </location>
</feature>
<evidence type="ECO:0000313" key="4">
    <source>
        <dbReference type="Proteomes" id="UP001286456"/>
    </source>
</evidence>
<dbReference type="Proteomes" id="UP001286456">
    <property type="component" value="Unassembled WGS sequence"/>
</dbReference>
<dbReference type="AlphaFoldDB" id="A0AAE0IN78"/>
<name>A0AAE0IN78_9PEZI</name>
<comment type="caution">
    <text evidence="3">The sequence shown here is derived from an EMBL/GenBank/DDBJ whole genome shotgun (WGS) entry which is preliminary data.</text>
</comment>
<protein>
    <submittedName>
        <fullName evidence="3">Uncharacterized protein</fullName>
    </submittedName>
</protein>
<evidence type="ECO:0000256" key="2">
    <source>
        <dbReference type="SAM" id="Phobius"/>
    </source>
</evidence>
<dbReference type="EMBL" id="JAUEPO010000003">
    <property type="protein sequence ID" value="KAK3328043.1"/>
    <property type="molecule type" value="Genomic_DNA"/>
</dbReference>
<proteinExistence type="predicted"/>
<accession>A0AAE0IN78</accession>
<feature type="region of interest" description="Disordered" evidence="1">
    <location>
        <begin position="1"/>
        <end position="24"/>
    </location>
</feature>
<feature type="compositionally biased region" description="Basic and acidic residues" evidence="1">
    <location>
        <begin position="7"/>
        <end position="21"/>
    </location>
</feature>
<feature type="compositionally biased region" description="Basic and acidic residues" evidence="1">
    <location>
        <begin position="82"/>
        <end position="94"/>
    </location>
</feature>
<keyword evidence="4" id="KW-1185">Reference proteome</keyword>
<reference evidence="3" key="1">
    <citation type="journal article" date="2023" name="Mol. Phylogenet. Evol.">
        <title>Genome-scale phylogeny and comparative genomics of the fungal order Sordariales.</title>
        <authorList>
            <person name="Hensen N."/>
            <person name="Bonometti L."/>
            <person name="Westerberg I."/>
            <person name="Brannstrom I.O."/>
            <person name="Guillou S."/>
            <person name="Cros-Aarteil S."/>
            <person name="Calhoun S."/>
            <person name="Haridas S."/>
            <person name="Kuo A."/>
            <person name="Mondo S."/>
            <person name="Pangilinan J."/>
            <person name="Riley R."/>
            <person name="LaButti K."/>
            <person name="Andreopoulos B."/>
            <person name="Lipzen A."/>
            <person name="Chen C."/>
            <person name="Yan M."/>
            <person name="Daum C."/>
            <person name="Ng V."/>
            <person name="Clum A."/>
            <person name="Steindorff A."/>
            <person name="Ohm R.A."/>
            <person name="Martin F."/>
            <person name="Silar P."/>
            <person name="Natvig D.O."/>
            <person name="Lalanne C."/>
            <person name="Gautier V."/>
            <person name="Ament-Velasquez S.L."/>
            <person name="Kruys A."/>
            <person name="Hutchinson M.I."/>
            <person name="Powell A.J."/>
            <person name="Barry K."/>
            <person name="Miller A.N."/>
            <person name="Grigoriev I.V."/>
            <person name="Debuchy R."/>
            <person name="Gladieux P."/>
            <person name="Hiltunen Thoren M."/>
            <person name="Johannesson H."/>
        </authorList>
    </citation>
    <scope>NUCLEOTIDE SEQUENCE</scope>
    <source>
        <strain evidence="3">SMH4131-1</strain>
    </source>
</reference>
<evidence type="ECO:0000313" key="3">
    <source>
        <dbReference type="EMBL" id="KAK3328043.1"/>
    </source>
</evidence>
<evidence type="ECO:0000256" key="1">
    <source>
        <dbReference type="SAM" id="MobiDB-lite"/>
    </source>
</evidence>
<feature type="transmembrane region" description="Helical" evidence="2">
    <location>
        <begin position="161"/>
        <end position="179"/>
    </location>
</feature>
<keyword evidence="2" id="KW-1133">Transmembrane helix</keyword>
<reference evidence="3" key="2">
    <citation type="submission" date="2023-06" db="EMBL/GenBank/DDBJ databases">
        <authorList>
            <consortium name="Lawrence Berkeley National Laboratory"/>
            <person name="Haridas S."/>
            <person name="Hensen N."/>
            <person name="Bonometti L."/>
            <person name="Westerberg I."/>
            <person name="Brannstrom I.O."/>
            <person name="Guillou S."/>
            <person name="Cros-Aarteil S."/>
            <person name="Calhoun S."/>
            <person name="Kuo A."/>
            <person name="Mondo S."/>
            <person name="Pangilinan J."/>
            <person name="Riley R."/>
            <person name="Labutti K."/>
            <person name="Andreopoulos B."/>
            <person name="Lipzen A."/>
            <person name="Chen C."/>
            <person name="Yanf M."/>
            <person name="Daum C."/>
            <person name="Ng V."/>
            <person name="Clum A."/>
            <person name="Steindorff A."/>
            <person name="Ohm R."/>
            <person name="Martin F."/>
            <person name="Silar P."/>
            <person name="Natvig D."/>
            <person name="Lalanne C."/>
            <person name="Gautier V."/>
            <person name="Ament-Velasquez S.L."/>
            <person name="Kruys A."/>
            <person name="Hutchinson M.I."/>
            <person name="Powell A.J."/>
            <person name="Barry K."/>
            <person name="Miller A.N."/>
            <person name="Grigoriev I.V."/>
            <person name="Debuchy R."/>
            <person name="Gladieux P."/>
            <person name="Thoren M.H."/>
            <person name="Johannesson H."/>
        </authorList>
    </citation>
    <scope>NUCLEOTIDE SEQUENCE</scope>
    <source>
        <strain evidence="3">SMH4131-1</strain>
    </source>
</reference>
<feature type="region of interest" description="Disordered" evidence="1">
    <location>
        <begin position="44"/>
        <end position="101"/>
    </location>
</feature>
<gene>
    <name evidence="3" type="ORF">B0T19DRAFT_181445</name>
</gene>